<dbReference type="EMBL" id="JACIEJ010000007">
    <property type="protein sequence ID" value="MBB3986714.1"/>
    <property type="molecule type" value="Genomic_DNA"/>
</dbReference>
<evidence type="ECO:0000313" key="3">
    <source>
        <dbReference type="Proteomes" id="UP000541426"/>
    </source>
</evidence>
<sequence length="86" mass="9541">MATETPKPASKAFSVAVNRVIGRHRLAVRTDVRGGCVRLVKKRMPAFGLTEKQDVEVLPVNAKRPSRRPPEEHSQGSLRGARKCRP</sequence>
<keyword evidence="3" id="KW-1185">Reference proteome</keyword>
<name>A0A7W6DWT2_9RHOB</name>
<gene>
    <name evidence="2" type="ORF">GGQ68_003057</name>
</gene>
<proteinExistence type="predicted"/>
<feature type="region of interest" description="Disordered" evidence="1">
    <location>
        <begin position="59"/>
        <end position="86"/>
    </location>
</feature>
<evidence type="ECO:0000313" key="2">
    <source>
        <dbReference type="EMBL" id="MBB3986714.1"/>
    </source>
</evidence>
<accession>A0A7W6DWT2</accession>
<reference evidence="2 3" key="1">
    <citation type="submission" date="2020-08" db="EMBL/GenBank/DDBJ databases">
        <title>Genomic Encyclopedia of Type Strains, Phase IV (KMG-IV): sequencing the most valuable type-strain genomes for metagenomic binning, comparative biology and taxonomic classification.</title>
        <authorList>
            <person name="Goeker M."/>
        </authorList>
    </citation>
    <scope>NUCLEOTIDE SEQUENCE [LARGE SCALE GENOMIC DNA]</scope>
    <source>
        <strain evidence="2 3">DSM 102235</strain>
    </source>
</reference>
<dbReference type="AlphaFoldDB" id="A0A7W6DWT2"/>
<dbReference type="Proteomes" id="UP000541426">
    <property type="component" value="Unassembled WGS sequence"/>
</dbReference>
<evidence type="ECO:0000256" key="1">
    <source>
        <dbReference type="SAM" id="MobiDB-lite"/>
    </source>
</evidence>
<organism evidence="2 3">
    <name type="scientific">Sagittula marina</name>
    <dbReference type="NCBI Taxonomy" id="943940"/>
    <lineage>
        <taxon>Bacteria</taxon>
        <taxon>Pseudomonadati</taxon>
        <taxon>Pseudomonadota</taxon>
        <taxon>Alphaproteobacteria</taxon>
        <taxon>Rhodobacterales</taxon>
        <taxon>Roseobacteraceae</taxon>
        <taxon>Sagittula</taxon>
    </lineage>
</organism>
<protein>
    <submittedName>
        <fullName evidence="2">Uncharacterized protein</fullName>
    </submittedName>
</protein>
<comment type="caution">
    <text evidence="2">The sequence shown here is derived from an EMBL/GenBank/DDBJ whole genome shotgun (WGS) entry which is preliminary data.</text>
</comment>